<dbReference type="EMBL" id="VCHX02000101">
    <property type="protein sequence ID" value="TPQ22062.1"/>
    <property type="molecule type" value="Genomic_DNA"/>
</dbReference>
<dbReference type="RefSeq" id="WP_119100346.1">
    <property type="nucleotide sequence ID" value="NZ_QXMJ01000101.1"/>
</dbReference>
<comment type="caution">
    <text evidence="1">The sequence shown here is derived from an EMBL/GenBank/DDBJ whole genome shotgun (WGS) entry which is preliminary data.</text>
</comment>
<accession>A0A505DH22</accession>
<evidence type="ECO:0000313" key="2">
    <source>
        <dbReference type="Proteomes" id="UP000317378"/>
    </source>
</evidence>
<proteinExistence type="predicted"/>
<protein>
    <submittedName>
        <fullName evidence="1">Uncharacterized protein</fullName>
    </submittedName>
</protein>
<keyword evidence="2" id="KW-1185">Reference proteome</keyword>
<evidence type="ECO:0000313" key="1">
    <source>
        <dbReference type="EMBL" id="TPQ22062.1"/>
    </source>
</evidence>
<dbReference type="Proteomes" id="UP000317378">
    <property type="component" value="Unassembled WGS sequence"/>
</dbReference>
<dbReference type="OrthoDB" id="4142474at2"/>
<dbReference type="AlphaFoldDB" id="A0A505DH22"/>
<sequence>MDSIENPHVMGVQGTTLPTMAFRLPEGMHAIEVSLDETERTRAVQQLVRDIYPRGEEPLWEAMSALYSATAEEMLAGGVSFFGIGLYDIGDGGVAHCSLTMSVFESGETDQDVVAQGILAVLNPDPMREVTWLDLPCGPAVSAISFRKLVVDGNYTKSGKDEDLTMGQFQIHVPFPTGPYTAVITLDTASMEQWEEFTHAIAGIVGSLDFGGPSDQSGQPD</sequence>
<gene>
    <name evidence="1" type="ORF">FGD71_011750</name>
</gene>
<name>A0A505DH22_9ACTN</name>
<organism evidence="1 2">
    <name type="scientific">Streptomyces sporangiiformans</name>
    <dbReference type="NCBI Taxonomy" id="2315329"/>
    <lineage>
        <taxon>Bacteria</taxon>
        <taxon>Bacillati</taxon>
        <taxon>Actinomycetota</taxon>
        <taxon>Actinomycetes</taxon>
        <taxon>Kitasatosporales</taxon>
        <taxon>Streptomycetaceae</taxon>
        <taxon>Streptomyces</taxon>
    </lineage>
</organism>
<reference evidence="1 2" key="1">
    <citation type="submission" date="2019-06" db="EMBL/GenBank/DDBJ databases">
        <title>Streptomyces sporangiiformans sp. nov., a novel actinomycete isolated from soil in Mount Song.</title>
        <authorList>
            <person name="Han L."/>
        </authorList>
    </citation>
    <scope>NUCLEOTIDE SEQUENCE [LARGE SCALE GENOMIC DNA]</scope>
    <source>
        <strain evidence="1 2">NEAU-SSA 1</strain>
    </source>
</reference>